<dbReference type="OMA" id="NENGACD"/>
<proteinExistence type="predicted"/>
<protein>
    <recommendedName>
        <fullName evidence="4">EGF-like domain-containing protein</fullName>
    </recommendedName>
</protein>
<dbReference type="PROSITE" id="PS01186">
    <property type="entry name" value="EGF_2"/>
    <property type="match status" value="1"/>
</dbReference>
<dbReference type="InterPro" id="IPR000742">
    <property type="entry name" value="EGF"/>
</dbReference>
<dbReference type="Pfam" id="PF12947">
    <property type="entry name" value="EGF_3"/>
    <property type="match status" value="1"/>
</dbReference>
<organism evidence="5 6">
    <name type="scientific">Xenopus laevis</name>
    <name type="common">African clawed frog</name>
    <dbReference type="NCBI Taxonomy" id="8355"/>
    <lineage>
        <taxon>Eukaryota</taxon>
        <taxon>Metazoa</taxon>
        <taxon>Chordata</taxon>
        <taxon>Craniata</taxon>
        <taxon>Vertebrata</taxon>
        <taxon>Euteleostomi</taxon>
        <taxon>Amphibia</taxon>
        <taxon>Batrachia</taxon>
        <taxon>Anura</taxon>
        <taxon>Pipoidea</taxon>
        <taxon>Pipidae</taxon>
        <taxon>Xenopodinae</taxon>
        <taxon>Xenopus</taxon>
        <taxon>Xenopus</taxon>
    </lineage>
</organism>
<evidence type="ECO:0000256" key="3">
    <source>
        <dbReference type="SAM" id="SignalP"/>
    </source>
</evidence>
<feature type="chain" id="PRO_5037261404" description="EGF-like domain-containing protein" evidence="3">
    <location>
        <begin position="19"/>
        <end position="281"/>
    </location>
</feature>
<evidence type="ECO:0000256" key="1">
    <source>
        <dbReference type="ARBA" id="ARBA00022536"/>
    </source>
</evidence>
<dbReference type="Proteomes" id="UP000694892">
    <property type="component" value="Chromosome 2S"/>
</dbReference>
<dbReference type="Gene3D" id="2.10.25.10">
    <property type="entry name" value="Laminin"/>
    <property type="match status" value="2"/>
</dbReference>
<dbReference type="InterPro" id="IPR024731">
    <property type="entry name" value="NELL2-like_EGF"/>
</dbReference>
<gene>
    <name evidence="5" type="ORF">XELAEV_18015050mg</name>
</gene>
<evidence type="ECO:0000259" key="4">
    <source>
        <dbReference type="PROSITE" id="PS01186"/>
    </source>
</evidence>
<feature type="domain" description="EGF-like" evidence="4">
    <location>
        <begin position="69"/>
        <end position="82"/>
    </location>
</feature>
<dbReference type="EMBL" id="CM004469">
    <property type="protein sequence ID" value="OCT91993.1"/>
    <property type="molecule type" value="Genomic_DNA"/>
</dbReference>
<evidence type="ECO:0000313" key="5">
    <source>
        <dbReference type="EMBL" id="OCT91993.1"/>
    </source>
</evidence>
<dbReference type="InterPro" id="IPR001881">
    <property type="entry name" value="EGF-like_Ca-bd_dom"/>
</dbReference>
<keyword evidence="3" id="KW-0732">Signal</keyword>
<evidence type="ECO:0000256" key="2">
    <source>
        <dbReference type="ARBA" id="ARBA00023157"/>
    </source>
</evidence>
<dbReference type="GO" id="GO:0005509">
    <property type="term" value="F:calcium ion binding"/>
    <property type="evidence" value="ECO:0007669"/>
    <property type="project" value="InterPro"/>
</dbReference>
<sequence length="281" mass="30614">MVAGVIWTLATIWLKVQTGELLNKKLNNPKTICKLVQNITLYIIVKDVKLCTDCSSNAICEAKTNYFTCSCKSGFIGNGVNCTEKVYCSSFPCCPSGYSWNTVSMVCSDINECLDPFNMCYPAACTNKIGSYLCGSTVGKTCGGIYCPYDQDCLNFNGIPTCADPCKYSKELNGANRLFTISSTGKFPTDQFNIGWFHFTLGFKMKEGCIGPLKCGSAEPFSLTSHPKKEDGVKMVPLTLNIATGCINGSSIPVKACDGFYVYKFLGTTRPEVYCSGVYKS</sequence>
<dbReference type="PROSITE" id="PS01187">
    <property type="entry name" value="EGF_CA"/>
    <property type="match status" value="1"/>
</dbReference>
<name>A0A974DHN6_XENLA</name>
<keyword evidence="2" id="KW-1015">Disulfide bond</keyword>
<dbReference type="InterPro" id="IPR018097">
    <property type="entry name" value="EGF_Ca-bd_CS"/>
</dbReference>
<evidence type="ECO:0000313" key="6">
    <source>
        <dbReference type="Proteomes" id="UP000694892"/>
    </source>
</evidence>
<keyword evidence="1" id="KW-0245">EGF-like domain</keyword>
<dbReference type="SMART" id="SM00179">
    <property type="entry name" value="EGF_CA"/>
    <property type="match status" value="2"/>
</dbReference>
<dbReference type="AlphaFoldDB" id="A0A974DHN6"/>
<reference evidence="6" key="1">
    <citation type="journal article" date="2016" name="Nature">
        <title>Genome evolution in the allotetraploid frog Xenopus laevis.</title>
        <authorList>
            <person name="Session A.M."/>
            <person name="Uno Y."/>
            <person name="Kwon T."/>
            <person name="Chapman J.A."/>
            <person name="Toyoda A."/>
            <person name="Takahashi S."/>
            <person name="Fukui A."/>
            <person name="Hikosaka A."/>
            <person name="Suzuki A."/>
            <person name="Kondo M."/>
            <person name="van Heeringen S.J."/>
            <person name="Quigley I."/>
            <person name="Heinz S."/>
            <person name="Ogino H."/>
            <person name="Ochi H."/>
            <person name="Hellsten U."/>
            <person name="Lyons J.B."/>
            <person name="Simakov O."/>
            <person name="Putnam N."/>
            <person name="Stites J."/>
            <person name="Kuroki Y."/>
            <person name="Tanaka T."/>
            <person name="Michiue T."/>
            <person name="Watanabe M."/>
            <person name="Bogdanovic O."/>
            <person name="Lister R."/>
            <person name="Georgiou G."/>
            <person name="Paranjpe S.S."/>
            <person name="van Kruijsbergen I."/>
            <person name="Shu S."/>
            <person name="Carlson J."/>
            <person name="Kinoshita T."/>
            <person name="Ohta Y."/>
            <person name="Mawaribuchi S."/>
            <person name="Jenkins J."/>
            <person name="Grimwood J."/>
            <person name="Schmutz J."/>
            <person name="Mitros T."/>
            <person name="Mozaffari S.V."/>
            <person name="Suzuki Y."/>
            <person name="Haramoto Y."/>
            <person name="Yamamoto T.S."/>
            <person name="Takagi C."/>
            <person name="Heald R."/>
            <person name="Miller K."/>
            <person name="Haudenschild C."/>
            <person name="Kitzman J."/>
            <person name="Nakayama T."/>
            <person name="Izutsu Y."/>
            <person name="Robert J."/>
            <person name="Fortriede J."/>
            <person name="Burns K."/>
            <person name="Lotay V."/>
            <person name="Karimi K."/>
            <person name="Yasuoka Y."/>
            <person name="Dichmann D.S."/>
            <person name="Flajnik M.F."/>
            <person name="Houston D.W."/>
            <person name="Shendure J."/>
            <person name="DuPasquier L."/>
            <person name="Vize P.D."/>
            <person name="Zorn A.M."/>
            <person name="Ito M."/>
            <person name="Marcotte E.M."/>
            <person name="Wallingford J.B."/>
            <person name="Ito Y."/>
            <person name="Asashima M."/>
            <person name="Ueno N."/>
            <person name="Matsuda Y."/>
            <person name="Veenstra G.J."/>
            <person name="Fujiyama A."/>
            <person name="Harland R.M."/>
            <person name="Taira M."/>
            <person name="Rokhsar D.S."/>
        </authorList>
    </citation>
    <scope>NUCLEOTIDE SEQUENCE [LARGE SCALE GENOMIC DNA]</scope>
    <source>
        <strain evidence="6">J</strain>
    </source>
</reference>
<accession>A0A974DHN6</accession>
<feature type="signal peptide" evidence="3">
    <location>
        <begin position="1"/>
        <end position="18"/>
    </location>
</feature>